<dbReference type="FunFam" id="3.30.160.60:FF:001370">
    <property type="entry name" value="Zinc finger protein"/>
    <property type="match status" value="1"/>
</dbReference>
<feature type="binding site" evidence="14">
    <location>
        <position position="137"/>
    </location>
    <ligand>
        <name>Zn(2+)</name>
        <dbReference type="ChEBI" id="CHEBI:29105"/>
    </ligand>
</feature>
<keyword evidence="7 14" id="KW-0862">Zinc</keyword>
<feature type="domain" description="C2H2-type" evidence="15">
    <location>
        <begin position="771"/>
        <end position="798"/>
    </location>
</feature>
<evidence type="ECO:0000256" key="4">
    <source>
        <dbReference type="ARBA" id="ARBA00022723"/>
    </source>
</evidence>
<dbReference type="PROSITE" id="PS00028">
    <property type="entry name" value="ZINC_FINGER_C2H2_1"/>
    <property type="match status" value="14"/>
</dbReference>
<dbReference type="GO" id="GO:0005654">
    <property type="term" value="C:nucleoplasm"/>
    <property type="evidence" value="ECO:0007669"/>
    <property type="project" value="TreeGrafter"/>
</dbReference>
<dbReference type="InterPro" id="IPR012934">
    <property type="entry name" value="Znf_AD"/>
</dbReference>
<evidence type="ECO:0000256" key="9">
    <source>
        <dbReference type="ARBA" id="ARBA00023125"/>
    </source>
</evidence>
<feature type="domain" description="C2H2-type" evidence="15">
    <location>
        <begin position="501"/>
        <end position="528"/>
    </location>
</feature>
<keyword evidence="11" id="KW-0539">Nucleus</keyword>
<evidence type="ECO:0000313" key="19">
    <source>
        <dbReference type="Proteomes" id="UP000076502"/>
    </source>
</evidence>
<keyword evidence="6 12" id="KW-0863">Zinc-finger</keyword>
<dbReference type="FunFam" id="3.30.160.60:FF:000264">
    <property type="entry name" value="Zinc finger protein 236"/>
    <property type="match status" value="1"/>
</dbReference>
<dbReference type="PANTHER" id="PTHR24399:SF23">
    <property type="entry name" value="C2H2-TYPE DOMAIN-CONTAINING PROTEIN"/>
    <property type="match status" value="1"/>
</dbReference>
<evidence type="ECO:0000259" key="15">
    <source>
        <dbReference type="PROSITE" id="PS50157"/>
    </source>
</evidence>
<dbReference type="Gene3D" id="3.30.160.60">
    <property type="entry name" value="Classic Zinc Finger"/>
    <property type="match status" value="10"/>
</dbReference>
<dbReference type="InterPro" id="IPR036236">
    <property type="entry name" value="Znf_C2H2_sf"/>
</dbReference>
<dbReference type="PROSITE" id="PS50950">
    <property type="entry name" value="ZF_THAP"/>
    <property type="match status" value="1"/>
</dbReference>
<comment type="function">
    <text evidence="1">May be involved in transcriptional regulation.</text>
</comment>
<feature type="domain" description="C2H2-type" evidence="15">
    <location>
        <begin position="532"/>
        <end position="559"/>
    </location>
</feature>
<dbReference type="PROSITE" id="PS51915">
    <property type="entry name" value="ZAD"/>
    <property type="match status" value="1"/>
</dbReference>
<keyword evidence="10" id="KW-0804">Transcription</keyword>
<accession>A0A154P5L9</accession>
<keyword evidence="4 14" id="KW-0479">Metal-binding</keyword>
<feature type="domain" description="C2H2-type" evidence="15">
    <location>
        <begin position="473"/>
        <end position="500"/>
    </location>
</feature>
<dbReference type="Proteomes" id="UP000076502">
    <property type="component" value="Unassembled WGS sequence"/>
</dbReference>
<feature type="domain" description="C2H2-type" evidence="15">
    <location>
        <begin position="616"/>
        <end position="643"/>
    </location>
</feature>
<organism evidence="18 19">
    <name type="scientific">Dufourea novaeangliae</name>
    <name type="common">Sweat bee</name>
    <dbReference type="NCBI Taxonomy" id="178035"/>
    <lineage>
        <taxon>Eukaryota</taxon>
        <taxon>Metazoa</taxon>
        <taxon>Ecdysozoa</taxon>
        <taxon>Arthropoda</taxon>
        <taxon>Hexapoda</taxon>
        <taxon>Insecta</taxon>
        <taxon>Pterygota</taxon>
        <taxon>Neoptera</taxon>
        <taxon>Endopterygota</taxon>
        <taxon>Hymenoptera</taxon>
        <taxon>Apocrita</taxon>
        <taxon>Aculeata</taxon>
        <taxon>Apoidea</taxon>
        <taxon>Anthophila</taxon>
        <taxon>Halictidae</taxon>
        <taxon>Rophitinae</taxon>
        <taxon>Dufourea</taxon>
    </lineage>
</organism>
<dbReference type="OrthoDB" id="6077919at2759"/>
<evidence type="ECO:0000256" key="1">
    <source>
        <dbReference type="ARBA" id="ARBA00003767"/>
    </source>
</evidence>
<feature type="domain" description="C2H2-type" evidence="15">
    <location>
        <begin position="826"/>
        <end position="853"/>
    </location>
</feature>
<evidence type="ECO:0000256" key="2">
    <source>
        <dbReference type="ARBA" id="ARBA00004123"/>
    </source>
</evidence>
<evidence type="ECO:0000256" key="3">
    <source>
        <dbReference type="ARBA" id="ARBA00006991"/>
    </source>
</evidence>
<comment type="similarity">
    <text evidence="3">Belongs to the krueppel C2H2-type zinc-finger protein family.</text>
</comment>
<feature type="domain" description="C2H2-type" evidence="15">
    <location>
        <begin position="381"/>
        <end position="411"/>
    </location>
</feature>
<reference evidence="18 19" key="1">
    <citation type="submission" date="2015-07" db="EMBL/GenBank/DDBJ databases">
        <title>The genome of Dufourea novaeangliae.</title>
        <authorList>
            <person name="Pan H."/>
            <person name="Kapheim K."/>
        </authorList>
    </citation>
    <scope>NUCLEOTIDE SEQUENCE [LARGE SCALE GENOMIC DNA]</scope>
    <source>
        <strain evidence="18">0120121106</strain>
        <tissue evidence="18">Whole body</tissue>
    </source>
</reference>
<evidence type="ECO:0000256" key="12">
    <source>
        <dbReference type="PROSITE-ProRule" id="PRU00042"/>
    </source>
</evidence>
<evidence type="ECO:0000256" key="8">
    <source>
        <dbReference type="ARBA" id="ARBA00023015"/>
    </source>
</evidence>
<dbReference type="PROSITE" id="PS50157">
    <property type="entry name" value="ZINC_FINGER_C2H2_2"/>
    <property type="match status" value="14"/>
</dbReference>
<protein>
    <submittedName>
        <fullName evidence="18">Zinc finger protein 27</fullName>
    </submittedName>
</protein>
<feature type="binding site" evidence="14">
    <location>
        <position position="186"/>
    </location>
    <ligand>
        <name>Zn(2+)</name>
        <dbReference type="ChEBI" id="CHEBI:29105"/>
    </ligand>
</feature>
<dbReference type="STRING" id="178035.A0A154P5L9"/>
<dbReference type="SMART" id="SM00355">
    <property type="entry name" value="ZnF_C2H2"/>
    <property type="match status" value="16"/>
</dbReference>
<feature type="domain" description="C2H2-type" evidence="15">
    <location>
        <begin position="799"/>
        <end position="826"/>
    </location>
</feature>
<dbReference type="GO" id="GO:0000978">
    <property type="term" value="F:RNA polymerase II cis-regulatory region sequence-specific DNA binding"/>
    <property type="evidence" value="ECO:0007669"/>
    <property type="project" value="TreeGrafter"/>
</dbReference>
<proteinExistence type="inferred from homology"/>
<feature type="domain" description="C2H2-type" evidence="15">
    <location>
        <begin position="587"/>
        <end position="614"/>
    </location>
</feature>
<evidence type="ECO:0000256" key="7">
    <source>
        <dbReference type="ARBA" id="ARBA00022833"/>
    </source>
</evidence>
<dbReference type="Pfam" id="PF12874">
    <property type="entry name" value="zf-met"/>
    <property type="match status" value="1"/>
</dbReference>
<evidence type="ECO:0000313" key="18">
    <source>
        <dbReference type="EMBL" id="KZC06634.1"/>
    </source>
</evidence>
<keyword evidence="19" id="KW-1185">Reference proteome</keyword>
<dbReference type="Gene3D" id="3.40.1800.20">
    <property type="match status" value="1"/>
</dbReference>
<feature type="domain" description="C2H2-type" evidence="15">
    <location>
        <begin position="657"/>
        <end position="684"/>
    </location>
</feature>
<evidence type="ECO:0000256" key="14">
    <source>
        <dbReference type="PROSITE-ProRule" id="PRU01263"/>
    </source>
</evidence>
<feature type="binding site" evidence="14">
    <location>
        <position position="183"/>
    </location>
    <ligand>
        <name>Zn(2+)</name>
        <dbReference type="ChEBI" id="CHEBI:29105"/>
    </ligand>
</feature>
<dbReference type="SMART" id="SM00868">
    <property type="entry name" value="zf-AD"/>
    <property type="match status" value="1"/>
</dbReference>
<feature type="domain" description="C2H2-type" evidence="15">
    <location>
        <begin position="715"/>
        <end position="742"/>
    </location>
</feature>
<feature type="domain" description="ZAD" evidence="17">
    <location>
        <begin position="135"/>
        <end position="210"/>
    </location>
</feature>
<dbReference type="GO" id="GO:0008270">
    <property type="term" value="F:zinc ion binding"/>
    <property type="evidence" value="ECO:0007669"/>
    <property type="project" value="UniProtKB-UniRule"/>
</dbReference>
<dbReference type="PANTHER" id="PTHR24399">
    <property type="entry name" value="ZINC FINGER AND BTB DOMAIN-CONTAINING"/>
    <property type="match status" value="1"/>
</dbReference>
<dbReference type="FunFam" id="3.30.160.60:FF:002343">
    <property type="entry name" value="Zinc finger protein 33A"/>
    <property type="match status" value="1"/>
</dbReference>
<feature type="binding site" evidence="14">
    <location>
        <position position="140"/>
    </location>
    <ligand>
        <name>Zn(2+)</name>
        <dbReference type="ChEBI" id="CHEBI:29105"/>
    </ligand>
</feature>
<evidence type="ECO:0000256" key="13">
    <source>
        <dbReference type="PROSITE-ProRule" id="PRU00309"/>
    </source>
</evidence>
<dbReference type="InterPro" id="IPR006612">
    <property type="entry name" value="THAP_Znf"/>
</dbReference>
<evidence type="ECO:0000259" key="17">
    <source>
        <dbReference type="PROSITE" id="PS51915"/>
    </source>
</evidence>
<dbReference type="Pfam" id="PF00096">
    <property type="entry name" value="zf-C2H2"/>
    <property type="match status" value="5"/>
</dbReference>
<evidence type="ECO:0000256" key="11">
    <source>
        <dbReference type="ARBA" id="ARBA00023242"/>
    </source>
</evidence>
<evidence type="ECO:0000256" key="10">
    <source>
        <dbReference type="ARBA" id="ARBA00023163"/>
    </source>
</evidence>
<keyword evidence="8" id="KW-0805">Transcription regulation</keyword>
<dbReference type="AlphaFoldDB" id="A0A154P5L9"/>
<dbReference type="SMART" id="SM00980">
    <property type="entry name" value="THAP"/>
    <property type="match status" value="1"/>
</dbReference>
<feature type="domain" description="THAP-type" evidence="16">
    <location>
        <begin position="1"/>
        <end position="87"/>
    </location>
</feature>
<sequence length="878" mass="101987">MTVVCAAKNCKYSSNAENSAHVIFIHFPNDDTSKIWAHHCGRTDLLMKSNEELHLNYYICSHHIEDRYYINKTDPIIIDQHAVPTLFESNDAGEKDSRNDFDRNEQVEVTDNVLSYCDIDSEIDQYRDISIRFPNLCRICGEPSLDGIEIFAEKGMELKLKEKISLHLPIILDMEDLMPQRLCINCYNKLEIAHLLVITSLKTDMRLKRFLNINEGLNYEKKYNEVAKKCSIEVAEEIYTNECTQTTSTELSPNKVEEIIITQHISTKLSYLENIDIKKTNSSSNVKKEMQSELNRFIQSYNEENKDNPVIETVVNDSTNDINGIACFHCKDSFKTQEIFENHKMLCDEEEMVIQKQRDITNNTNSIESKEEAMNFQFVTNTCNVCHRRFENEKHFAAHRRSNCKLSGEKHYQIPDKLNVTEADCNIHENSDSASIVAVVETNKVCGHCKSSYSTKKELLNHITECHEGQQLFKCIICDKSYEKWSSLDVHEATHRVDKPYLCDLCGKSFKHSNNLRGHKRIHLDDSRKKRHVCEICGNGFRSRFHLGEHMNQHNGHKPYPCEKCGKAFYKRIQLRQHKLSHGMSKHICPICGASFNRKGNMNTHLKRHNNGDLVYTCSVCTYRCKSMSELKLHRKKHTEEDIIESIKKKCTDKTVWQCKICTRIFSTRTLLLNHESIHKGERMSVECDICGKQLASKNSLIYHKKSIHSKERTHMCQYCGESFVSKEARLIHERIHTGERPYVCKICKMEYKCSSNLNQHMKIHSGIKPHRCTYCNKSFTRKGALGVHVRIHTGEKPFSCETCGRKFSQKNDMLKHTKTHHAKTLRCEQCGELFTKKKDILKHIALHERSDPVIQEYVEVQQHMQSYSVNITCSEFE</sequence>
<dbReference type="SUPFAM" id="SSF57667">
    <property type="entry name" value="beta-beta-alpha zinc fingers"/>
    <property type="match status" value="7"/>
</dbReference>
<dbReference type="FunFam" id="3.30.160.60:FF:000097">
    <property type="entry name" value="Zinc finger protein"/>
    <property type="match status" value="1"/>
</dbReference>
<dbReference type="GO" id="GO:0001227">
    <property type="term" value="F:DNA-binding transcription repressor activity, RNA polymerase II-specific"/>
    <property type="evidence" value="ECO:0007669"/>
    <property type="project" value="TreeGrafter"/>
</dbReference>
<dbReference type="InterPro" id="IPR013087">
    <property type="entry name" value="Znf_C2H2_type"/>
</dbReference>
<comment type="subcellular location">
    <subcellularLocation>
        <location evidence="2">Nucleus</location>
    </subcellularLocation>
</comment>
<evidence type="ECO:0000256" key="6">
    <source>
        <dbReference type="ARBA" id="ARBA00022771"/>
    </source>
</evidence>
<evidence type="ECO:0000256" key="5">
    <source>
        <dbReference type="ARBA" id="ARBA00022737"/>
    </source>
</evidence>
<name>A0A154P5L9_DUFNO</name>
<feature type="domain" description="C2H2-type" evidence="15">
    <location>
        <begin position="743"/>
        <end position="770"/>
    </location>
</feature>
<keyword evidence="5" id="KW-0677">Repeat</keyword>
<dbReference type="Pfam" id="PF07776">
    <property type="entry name" value="zf-AD"/>
    <property type="match status" value="1"/>
</dbReference>
<dbReference type="Pfam" id="PF13894">
    <property type="entry name" value="zf-C2H2_4"/>
    <property type="match status" value="1"/>
</dbReference>
<keyword evidence="9 13" id="KW-0238">DNA-binding</keyword>
<dbReference type="Pfam" id="PF13912">
    <property type="entry name" value="zf-C2H2_6"/>
    <property type="match status" value="2"/>
</dbReference>
<feature type="domain" description="C2H2-type" evidence="15">
    <location>
        <begin position="560"/>
        <end position="587"/>
    </location>
</feature>
<dbReference type="OMA" id="KICKMEY"/>
<dbReference type="FunFam" id="3.30.160.60:FF:000446">
    <property type="entry name" value="Zinc finger protein"/>
    <property type="match status" value="1"/>
</dbReference>
<gene>
    <name evidence="18" type="ORF">WN55_10545</name>
</gene>
<dbReference type="SUPFAM" id="SSF57716">
    <property type="entry name" value="Glucocorticoid receptor-like (DNA-binding domain)"/>
    <property type="match status" value="2"/>
</dbReference>
<feature type="domain" description="C2H2-type" evidence="15">
    <location>
        <begin position="686"/>
        <end position="714"/>
    </location>
</feature>
<dbReference type="EMBL" id="KQ434809">
    <property type="protein sequence ID" value="KZC06634.1"/>
    <property type="molecule type" value="Genomic_DNA"/>
</dbReference>
<evidence type="ECO:0000259" key="16">
    <source>
        <dbReference type="PROSITE" id="PS50950"/>
    </source>
</evidence>